<organism evidence="2 3">
    <name type="scientific">Anaeromicropila herbilytica</name>
    <dbReference type="NCBI Taxonomy" id="2785025"/>
    <lineage>
        <taxon>Bacteria</taxon>
        <taxon>Bacillati</taxon>
        <taxon>Bacillota</taxon>
        <taxon>Clostridia</taxon>
        <taxon>Lachnospirales</taxon>
        <taxon>Lachnospiraceae</taxon>
        <taxon>Anaeromicropila</taxon>
    </lineage>
</organism>
<dbReference type="Proteomes" id="UP000595897">
    <property type="component" value="Chromosome"/>
</dbReference>
<feature type="transmembrane region" description="Helical" evidence="1">
    <location>
        <begin position="70"/>
        <end position="92"/>
    </location>
</feature>
<accession>A0A7R7IC73</accession>
<dbReference type="EMBL" id="AP024169">
    <property type="protein sequence ID" value="BCN29571.1"/>
    <property type="molecule type" value="Genomic_DNA"/>
</dbReference>
<keyword evidence="1" id="KW-1133">Transmembrane helix</keyword>
<dbReference type="RefSeq" id="WP_271714840.1">
    <property type="nucleotide sequence ID" value="NZ_AP024169.1"/>
</dbReference>
<keyword evidence="3" id="KW-1185">Reference proteome</keyword>
<gene>
    <name evidence="2" type="ORF">bsdtb5_08660</name>
</gene>
<evidence type="ECO:0000256" key="1">
    <source>
        <dbReference type="SAM" id="Phobius"/>
    </source>
</evidence>
<name>A0A7R7IC73_9FIRM</name>
<evidence type="ECO:0000313" key="3">
    <source>
        <dbReference type="Proteomes" id="UP000595897"/>
    </source>
</evidence>
<evidence type="ECO:0000313" key="2">
    <source>
        <dbReference type="EMBL" id="BCN29571.1"/>
    </source>
</evidence>
<protein>
    <submittedName>
        <fullName evidence="2">Uncharacterized protein</fullName>
    </submittedName>
</protein>
<sequence length="101" mass="11302">MMQKKWFKLFIWFISTALFFAAAGIIIATYGPNPSEQQSMSYMSGMMKAMENSLMGLSMTIEGDTELKQILIKASSITSILIVASIIAGFYVRGYRRKKNG</sequence>
<proteinExistence type="predicted"/>
<keyword evidence="1" id="KW-0472">Membrane</keyword>
<keyword evidence="1" id="KW-0812">Transmembrane</keyword>
<dbReference type="KEGG" id="ahb:bsdtb5_08660"/>
<reference evidence="2 3" key="1">
    <citation type="submission" date="2020-11" db="EMBL/GenBank/DDBJ databases">
        <title>Draft genome sequencing of a Lachnospiraceae strain isolated from anoxic soil subjected to BSD treatment.</title>
        <authorList>
            <person name="Uek A."/>
            <person name="Tonouchi A."/>
        </authorList>
    </citation>
    <scope>NUCLEOTIDE SEQUENCE [LARGE SCALE GENOMIC DNA]</scope>
    <source>
        <strain evidence="2 3">TB5</strain>
    </source>
</reference>
<dbReference type="AlphaFoldDB" id="A0A7R7IC73"/>